<organism evidence="2 3">
    <name type="scientific">Panicum virgatum</name>
    <name type="common">Blackwell switchgrass</name>
    <dbReference type="NCBI Taxonomy" id="38727"/>
    <lineage>
        <taxon>Eukaryota</taxon>
        <taxon>Viridiplantae</taxon>
        <taxon>Streptophyta</taxon>
        <taxon>Embryophyta</taxon>
        <taxon>Tracheophyta</taxon>
        <taxon>Spermatophyta</taxon>
        <taxon>Magnoliopsida</taxon>
        <taxon>Liliopsida</taxon>
        <taxon>Poales</taxon>
        <taxon>Poaceae</taxon>
        <taxon>PACMAD clade</taxon>
        <taxon>Panicoideae</taxon>
        <taxon>Panicodae</taxon>
        <taxon>Paniceae</taxon>
        <taxon>Panicinae</taxon>
        <taxon>Panicum</taxon>
        <taxon>Panicum sect. Hiantes</taxon>
    </lineage>
</organism>
<dbReference type="EMBL" id="CM029052">
    <property type="protein sequence ID" value="KAG2555860.1"/>
    <property type="molecule type" value="Genomic_DNA"/>
</dbReference>
<feature type="compositionally biased region" description="Basic residues" evidence="1">
    <location>
        <begin position="89"/>
        <end position="110"/>
    </location>
</feature>
<keyword evidence="3" id="KW-1185">Reference proteome</keyword>
<proteinExistence type="predicted"/>
<comment type="caution">
    <text evidence="2">The sequence shown here is derived from an EMBL/GenBank/DDBJ whole genome shotgun (WGS) entry which is preliminary data.</text>
</comment>
<gene>
    <name evidence="2" type="ORF">PVAP13_8NG053401</name>
</gene>
<sequence>MQFPHSQSASASLGSRYSLRSGSGSNQIEQLSIEYPMLPTRESTPPPATLKPTKEKKTKGKAKTVGRAQTTGKKMKQVPMPHDSPAMRTRSKTTPHKHSPASHTRSKRKLSLSDLNV</sequence>
<accession>A0A8T0P2E9</accession>
<feature type="compositionally biased region" description="Basic residues" evidence="1">
    <location>
        <begin position="54"/>
        <end position="64"/>
    </location>
</feature>
<feature type="region of interest" description="Disordered" evidence="1">
    <location>
        <begin position="37"/>
        <end position="117"/>
    </location>
</feature>
<feature type="region of interest" description="Disordered" evidence="1">
    <location>
        <begin position="1"/>
        <end position="25"/>
    </location>
</feature>
<evidence type="ECO:0000313" key="2">
    <source>
        <dbReference type="EMBL" id="KAG2555860.1"/>
    </source>
</evidence>
<reference evidence="2" key="1">
    <citation type="submission" date="2020-05" db="EMBL/GenBank/DDBJ databases">
        <title>WGS assembly of Panicum virgatum.</title>
        <authorList>
            <person name="Lovell J.T."/>
            <person name="Jenkins J."/>
            <person name="Shu S."/>
            <person name="Juenger T.E."/>
            <person name="Schmutz J."/>
        </authorList>
    </citation>
    <scope>NUCLEOTIDE SEQUENCE</scope>
    <source>
        <strain evidence="2">AP13</strain>
    </source>
</reference>
<dbReference type="AlphaFoldDB" id="A0A8T0P2E9"/>
<dbReference type="Proteomes" id="UP000823388">
    <property type="component" value="Chromosome 8N"/>
</dbReference>
<name>A0A8T0P2E9_PANVG</name>
<protein>
    <submittedName>
        <fullName evidence="2">Uncharacterized protein</fullName>
    </submittedName>
</protein>
<evidence type="ECO:0000256" key="1">
    <source>
        <dbReference type="SAM" id="MobiDB-lite"/>
    </source>
</evidence>
<evidence type="ECO:0000313" key="3">
    <source>
        <dbReference type="Proteomes" id="UP000823388"/>
    </source>
</evidence>